<accession>A0A090YCN2</accession>
<dbReference type="Proteomes" id="UP000029389">
    <property type="component" value="Unassembled WGS sequence"/>
</dbReference>
<dbReference type="Proteomes" id="UP000264294">
    <property type="component" value="Unassembled WGS sequence"/>
</dbReference>
<reference evidence="2 4" key="1">
    <citation type="submission" date="2014-04" db="EMBL/GenBank/DDBJ databases">
        <authorList>
            <person name="Bishop-Lilly K.A."/>
            <person name="Broomall S.M."/>
            <person name="Chain P.S."/>
            <person name="Chertkov O."/>
            <person name="Coyne S.R."/>
            <person name="Daligault H.E."/>
            <person name="Davenport K.W."/>
            <person name="Erkkila T."/>
            <person name="Frey K.G."/>
            <person name="Gibbons H.S."/>
            <person name="Gu W."/>
            <person name="Jaissle J."/>
            <person name="Johnson S.L."/>
            <person name="Koroleva G.I."/>
            <person name="Ladner J.T."/>
            <person name="Lo C.-C."/>
            <person name="Minogue T.D."/>
            <person name="Munk C."/>
            <person name="Palacios G.F."/>
            <person name="Redden C.L."/>
            <person name="Rosenzweig C.N."/>
            <person name="Scholz M.B."/>
            <person name="Teshima H."/>
            <person name="Xu Y."/>
        </authorList>
    </citation>
    <scope>NUCLEOTIDE SEQUENCE [LARGE SCALE GENOMIC DNA]</scope>
    <source>
        <strain evidence="2 4">BHP</strain>
    </source>
</reference>
<evidence type="ECO:0000313" key="5">
    <source>
        <dbReference type="Proteomes" id="UP000264294"/>
    </source>
</evidence>
<evidence type="ECO:0000256" key="1">
    <source>
        <dbReference type="RuleBase" id="RU362001"/>
    </source>
</evidence>
<gene>
    <name evidence="2" type="primary">esxA</name>
    <name evidence="3" type="ORF">D0U04_24810</name>
    <name evidence="2" type="ORF">DJ93_5488</name>
</gene>
<dbReference type="EMBL" id="QVOD01000046">
    <property type="protein sequence ID" value="RFT63496.1"/>
    <property type="molecule type" value="Genomic_DNA"/>
</dbReference>
<comment type="caution">
    <text evidence="2">The sequence shown here is derived from an EMBL/GenBank/DDBJ whole genome shotgun (WGS) entry which is preliminary data.</text>
</comment>
<dbReference type="InterPro" id="IPR010310">
    <property type="entry name" value="T7SS_ESAT-6-like"/>
</dbReference>
<dbReference type="RefSeq" id="WP_042984583.1">
    <property type="nucleotide sequence ID" value="NZ_JMQC01000009.1"/>
</dbReference>
<dbReference type="EMBL" id="JMQC01000009">
    <property type="protein sequence ID" value="KFM95572.1"/>
    <property type="molecule type" value="Genomic_DNA"/>
</dbReference>
<evidence type="ECO:0000313" key="3">
    <source>
        <dbReference type="EMBL" id="RFT63496.1"/>
    </source>
</evidence>
<organism evidence="2 4">
    <name type="scientific">Bacillus clarus</name>
    <dbReference type="NCBI Taxonomy" id="2338372"/>
    <lineage>
        <taxon>Bacteria</taxon>
        <taxon>Bacillati</taxon>
        <taxon>Bacillota</taxon>
        <taxon>Bacilli</taxon>
        <taxon>Bacillales</taxon>
        <taxon>Bacillaceae</taxon>
        <taxon>Bacillus</taxon>
        <taxon>Bacillus cereus group</taxon>
    </lineage>
</organism>
<proteinExistence type="inferred from homology"/>
<protein>
    <recommendedName>
        <fullName evidence="1">ESAT-6-like protein</fullName>
    </recommendedName>
</protein>
<keyword evidence="5" id="KW-1185">Reference proteome</keyword>
<comment type="similarity">
    <text evidence="1">Belongs to the WXG100 family.</text>
</comment>
<dbReference type="STRING" id="1405.B7492_11355"/>
<dbReference type="PATRIC" id="fig|1405.8.peg.5664"/>
<dbReference type="Pfam" id="PF06013">
    <property type="entry name" value="WXG100"/>
    <property type="match status" value="1"/>
</dbReference>
<dbReference type="InterPro" id="IPR036689">
    <property type="entry name" value="ESAT-6-like_sf"/>
</dbReference>
<evidence type="ECO:0000313" key="2">
    <source>
        <dbReference type="EMBL" id="KFM95572.1"/>
    </source>
</evidence>
<dbReference type="NCBIfam" id="TIGR03930">
    <property type="entry name" value="WXG100_ESAT6"/>
    <property type="match status" value="1"/>
</dbReference>
<dbReference type="Gene3D" id="1.10.287.1060">
    <property type="entry name" value="ESAT-6-like"/>
    <property type="match status" value="1"/>
</dbReference>
<reference evidence="3 5" key="2">
    <citation type="submission" date="2018-08" db="EMBL/GenBank/DDBJ databases">
        <title>Bacillus clarus sp. nov. strain PS00077A.</title>
        <authorList>
            <person name="Mendez Acevedo M."/>
            <person name="Carroll L."/>
            <person name="Mukherjee M."/>
            <person name="Wiedmann M."/>
            <person name="Kovac J."/>
        </authorList>
    </citation>
    <scope>NUCLEOTIDE SEQUENCE [LARGE SCALE GENOMIC DNA]</scope>
    <source>
        <strain evidence="3 5">PS00077A</strain>
    </source>
</reference>
<evidence type="ECO:0000313" key="4">
    <source>
        <dbReference type="Proteomes" id="UP000029389"/>
    </source>
</evidence>
<dbReference type="SUPFAM" id="SSF140453">
    <property type="entry name" value="EsxAB dimer-like"/>
    <property type="match status" value="1"/>
</dbReference>
<dbReference type="AlphaFoldDB" id="A0A090YCN2"/>
<name>A0A090YCN2_9BACI</name>
<sequence length="98" mass="11186">MAGQIRMSPEELKAKAARYGNGGQQIEDILRDLTNLQSDLRGEWEGRAFEGFDRQFIELAPKVRNFAQLLHDIERQLKDTADAVARHDEDLSRNFGLS</sequence>